<dbReference type="EMBL" id="JBGOOW010000037">
    <property type="protein sequence ID" value="MEZ8183201.1"/>
    <property type="molecule type" value="Genomic_DNA"/>
</dbReference>
<reference evidence="2 3" key="1">
    <citation type="submission" date="2024-06" db="EMBL/GenBank/DDBJ databases">
        <authorList>
            <person name="Steensen K."/>
            <person name="Seneca J."/>
            <person name="Bartlau N."/>
            <person name="Yu A.X."/>
            <person name="Polz M.F."/>
        </authorList>
    </citation>
    <scope>NUCLEOTIDE SEQUENCE [LARGE SCALE GENOMIC DNA]</scope>
    <source>
        <strain evidence="2 3">1F145</strain>
    </source>
</reference>
<evidence type="ECO:0000313" key="3">
    <source>
        <dbReference type="Proteomes" id="UP001569200"/>
    </source>
</evidence>
<proteinExistence type="predicted"/>
<dbReference type="InterPro" id="IPR046911">
    <property type="entry name" value="ABC-3C_CTD9"/>
</dbReference>
<evidence type="ECO:0000313" key="2">
    <source>
        <dbReference type="EMBL" id="MEZ8183201.1"/>
    </source>
</evidence>
<evidence type="ECO:0000259" key="1">
    <source>
        <dbReference type="Pfam" id="PF20285"/>
    </source>
</evidence>
<protein>
    <submittedName>
        <fullName evidence="2">ABC-three component system protein</fullName>
    </submittedName>
</protein>
<gene>
    <name evidence="2" type="ORF">ACED33_21205</name>
</gene>
<comment type="caution">
    <text evidence="2">The sequence shown here is derived from an EMBL/GenBank/DDBJ whole genome shotgun (WGS) entry which is preliminary data.</text>
</comment>
<sequence length="388" mass="43815">MNFKESTIELEINLQGKVISNSSALLFGNEDGEFLLSSKHSFCVNYDQCVEKKCNTCIAPTDLASIKSSSIDLSVIELNQSVTKDVAIARISNNANNVKVKLQKFSKLDNEYQAWKGGTKDRLILNTPAQAGSHVQLNIHSNINSHGEAKNFEVSGFSGSPVFIDRHGEEVLIGIMTDSCGINDVTCTVLDEDLISELEANTTKALFEIKIREDILDRSMDMPISSGASSVLLQKNALLILIETSQKLAKEDPAYRDMIEEFQEFLSPRPGRKIIGLENKLIEGNRTDLLEDAEYLENKFSRKVSKKQLSDKEQIVYFHCLSKINSYFKSYIKPLIVQQEINSKIDNEIQDRIITPLYEEILVVQPMSMEMIRGMLYFLTGKCHLRWK</sequence>
<keyword evidence="3" id="KW-1185">Reference proteome</keyword>
<organism evidence="2 3">
    <name type="scientific">Vibrio splendidus</name>
    <dbReference type="NCBI Taxonomy" id="29497"/>
    <lineage>
        <taxon>Bacteria</taxon>
        <taxon>Pseudomonadati</taxon>
        <taxon>Pseudomonadota</taxon>
        <taxon>Gammaproteobacteria</taxon>
        <taxon>Vibrionales</taxon>
        <taxon>Vibrionaceae</taxon>
        <taxon>Vibrio</taxon>
    </lineage>
</organism>
<accession>A0ABV4LYW6</accession>
<feature type="domain" description="ABC-three component systems C-terminal" evidence="1">
    <location>
        <begin position="276"/>
        <end position="387"/>
    </location>
</feature>
<dbReference type="Pfam" id="PF20285">
    <property type="entry name" value="CTD9"/>
    <property type="match status" value="1"/>
</dbReference>
<name>A0ABV4LYW6_VIBSP</name>
<dbReference type="Proteomes" id="UP001569200">
    <property type="component" value="Unassembled WGS sequence"/>
</dbReference>
<dbReference type="RefSeq" id="WP_371691316.1">
    <property type="nucleotide sequence ID" value="NZ_JBGONW010000016.1"/>
</dbReference>